<dbReference type="PANTHER" id="PTHR43581">
    <property type="entry name" value="ATP/GTP PHOSPHATASE"/>
    <property type="match status" value="1"/>
</dbReference>
<protein>
    <submittedName>
        <fullName evidence="5">DUF3696 domain-containing protein</fullName>
    </submittedName>
</protein>
<dbReference type="RefSeq" id="WP_166126437.1">
    <property type="nucleotide sequence ID" value="NZ_JAANOQ010000003.1"/>
</dbReference>
<evidence type="ECO:0000259" key="3">
    <source>
        <dbReference type="Pfam" id="PF13175"/>
    </source>
</evidence>
<feature type="domain" description="DUF3696" evidence="2">
    <location>
        <begin position="290"/>
        <end position="337"/>
    </location>
</feature>
<dbReference type="Proteomes" id="UP000605990">
    <property type="component" value="Unassembled WGS sequence"/>
</dbReference>
<dbReference type="InterPro" id="IPR041685">
    <property type="entry name" value="AAA_GajA/Old/RecF-like"/>
</dbReference>
<name>A0ABR7IXE9_9FLAO</name>
<dbReference type="EMBL" id="JACRUN010000002">
    <property type="protein sequence ID" value="MBC5834312.1"/>
    <property type="molecule type" value="Genomic_DNA"/>
</dbReference>
<evidence type="ECO:0000313" key="6">
    <source>
        <dbReference type="Proteomes" id="UP000605990"/>
    </source>
</evidence>
<feature type="domain" description="Rad50/SbcC-type AAA" evidence="4">
    <location>
        <begin position="4"/>
        <end position="153"/>
    </location>
</feature>
<feature type="transmembrane region" description="Helical" evidence="1">
    <location>
        <begin position="212"/>
        <end position="231"/>
    </location>
</feature>
<dbReference type="InterPro" id="IPR051396">
    <property type="entry name" value="Bact_Antivir_Def_Nuclease"/>
</dbReference>
<dbReference type="InterPro" id="IPR014592">
    <property type="entry name" value="P-loop_UCP034888"/>
</dbReference>
<organism evidence="5 6">
    <name type="scientific">Flavobacterium bernardetii</name>
    <dbReference type="NCBI Taxonomy" id="2813823"/>
    <lineage>
        <taxon>Bacteria</taxon>
        <taxon>Pseudomonadati</taxon>
        <taxon>Bacteroidota</taxon>
        <taxon>Flavobacteriia</taxon>
        <taxon>Flavobacteriales</taxon>
        <taxon>Flavobacteriaceae</taxon>
        <taxon>Flavobacterium</taxon>
    </lineage>
</organism>
<dbReference type="Pfam" id="PF13476">
    <property type="entry name" value="AAA_23"/>
    <property type="match status" value="1"/>
</dbReference>
<evidence type="ECO:0000259" key="4">
    <source>
        <dbReference type="Pfam" id="PF13476"/>
    </source>
</evidence>
<evidence type="ECO:0000313" key="5">
    <source>
        <dbReference type="EMBL" id="MBC5834312.1"/>
    </source>
</evidence>
<accession>A0ABR7IXE9</accession>
<dbReference type="InterPro" id="IPR027417">
    <property type="entry name" value="P-loop_NTPase"/>
</dbReference>
<keyword evidence="1" id="KW-1133">Transmembrane helix</keyword>
<keyword evidence="1" id="KW-0812">Transmembrane</keyword>
<dbReference type="SUPFAM" id="SSF52540">
    <property type="entry name" value="P-loop containing nucleoside triphosphate hydrolases"/>
    <property type="match status" value="1"/>
</dbReference>
<feature type="domain" description="Endonuclease GajA/Old nuclease/RecF-like AAA" evidence="3">
    <location>
        <begin position="179"/>
        <end position="277"/>
    </location>
</feature>
<proteinExistence type="predicted"/>
<evidence type="ECO:0000259" key="2">
    <source>
        <dbReference type="Pfam" id="PF12476"/>
    </source>
</evidence>
<dbReference type="Gene3D" id="3.40.50.300">
    <property type="entry name" value="P-loop containing nucleotide triphosphate hydrolases"/>
    <property type="match status" value="1"/>
</dbReference>
<sequence length="342" mass="38879">MLKKLNISNFKCFNEVSISFGKITLFSGTNSSGKSSAIQALLLIDNSSQNTNSQLNSDWLDLGSFEEARNFITRAESFSIELETNDNAKSSFTYSEKEKIGFPITNFNHILLKFNYLSAHRVGPQNFYSKNFDSKNIIGKKGEFLIDLLNQNKTFNVEKSRIITEDSYTLEYQVNYWLKKILNVKLDVQDLGITNLVSASYSFNDNKMVRPYHVGAGISYIVGIIILGLYIDKESVLIIENPEIHLHPKAQSDLADFFCFIANAGVQIIIESHSDHIFNGIRKSVFNKTISNEDVKIHFFSMNDENLSQNNLIELSERGKILNYQKGLFDQFDNDLDILLGL</sequence>
<evidence type="ECO:0000256" key="1">
    <source>
        <dbReference type="SAM" id="Phobius"/>
    </source>
</evidence>
<dbReference type="Pfam" id="PF12476">
    <property type="entry name" value="DUF3696"/>
    <property type="match status" value="1"/>
</dbReference>
<comment type="caution">
    <text evidence="5">The sequence shown here is derived from an EMBL/GenBank/DDBJ whole genome shotgun (WGS) entry which is preliminary data.</text>
</comment>
<dbReference type="InterPro" id="IPR038729">
    <property type="entry name" value="Rad50/SbcC_AAA"/>
</dbReference>
<keyword evidence="1" id="KW-0472">Membrane</keyword>
<dbReference type="InterPro" id="IPR022532">
    <property type="entry name" value="DUF3696"/>
</dbReference>
<dbReference type="Pfam" id="PF13175">
    <property type="entry name" value="AAA_15"/>
    <property type="match status" value="1"/>
</dbReference>
<gene>
    <name evidence="5" type="ORF">H8R27_05370</name>
</gene>
<reference evidence="5 6" key="1">
    <citation type="submission" date="2020-08" db="EMBL/GenBank/DDBJ databases">
        <title>Description of novel Flavobacterium F-408 isolate.</title>
        <authorList>
            <person name="Saticioglu I.B."/>
            <person name="Duman M."/>
            <person name="Altun S."/>
        </authorList>
    </citation>
    <scope>NUCLEOTIDE SEQUENCE [LARGE SCALE GENOMIC DNA]</scope>
    <source>
        <strain evidence="5 6">F-408</strain>
    </source>
</reference>
<dbReference type="PANTHER" id="PTHR43581:SF2">
    <property type="entry name" value="EXCINUCLEASE ATPASE SUBUNIT"/>
    <property type="match status" value="1"/>
</dbReference>
<keyword evidence="6" id="KW-1185">Reference proteome</keyword>
<dbReference type="PIRSF" id="PIRSF034888">
    <property type="entry name" value="P-loop_UCP034888"/>
    <property type="match status" value="1"/>
</dbReference>